<protein>
    <submittedName>
        <fullName evidence="1">Uncharacterized protein</fullName>
    </submittedName>
</protein>
<proteinExistence type="predicted"/>
<dbReference type="HOGENOM" id="CLU_2065747_0_0_1"/>
<dbReference type="Proteomes" id="UP000026915">
    <property type="component" value="Chromosome 6"/>
</dbReference>
<gene>
    <name evidence="1" type="ORF">TCM_029184</name>
</gene>
<evidence type="ECO:0000313" key="1">
    <source>
        <dbReference type="EMBL" id="EOY27313.1"/>
    </source>
</evidence>
<dbReference type="EMBL" id="CM001884">
    <property type="protein sequence ID" value="EOY27313.1"/>
    <property type="molecule type" value="Genomic_DNA"/>
</dbReference>
<keyword evidence="2" id="KW-1185">Reference proteome</keyword>
<reference evidence="1 2" key="1">
    <citation type="journal article" date="2013" name="Genome Biol.">
        <title>The genome sequence of the most widely cultivated cacao type and its use to identify candidate genes regulating pod color.</title>
        <authorList>
            <person name="Motamayor J.C."/>
            <person name="Mockaitis K."/>
            <person name="Schmutz J."/>
            <person name="Haiminen N."/>
            <person name="Iii D.L."/>
            <person name="Cornejo O."/>
            <person name="Findley S.D."/>
            <person name="Zheng P."/>
            <person name="Utro F."/>
            <person name="Royaert S."/>
            <person name="Saski C."/>
            <person name="Jenkins J."/>
            <person name="Podicheti R."/>
            <person name="Zhao M."/>
            <person name="Scheffler B.E."/>
            <person name="Stack J.C."/>
            <person name="Feltus F.A."/>
            <person name="Mustiga G.M."/>
            <person name="Amores F."/>
            <person name="Phillips W."/>
            <person name="Marelli J.P."/>
            <person name="May G.D."/>
            <person name="Shapiro H."/>
            <person name="Ma J."/>
            <person name="Bustamante C.D."/>
            <person name="Schnell R.J."/>
            <person name="Main D."/>
            <person name="Gilbert D."/>
            <person name="Parida L."/>
            <person name="Kuhn D.N."/>
        </authorList>
    </citation>
    <scope>NUCLEOTIDE SEQUENCE [LARGE SCALE GENOMIC DNA]</scope>
    <source>
        <strain evidence="2">cv. Matina 1-6</strain>
    </source>
</reference>
<name>A0A061GD34_THECC</name>
<dbReference type="Gramene" id="EOY27313">
    <property type="protein sequence ID" value="EOY27313"/>
    <property type="gene ID" value="TCM_029184"/>
</dbReference>
<dbReference type="AlphaFoldDB" id="A0A061GD34"/>
<evidence type="ECO:0000313" key="2">
    <source>
        <dbReference type="Proteomes" id="UP000026915"/>
    </source>
</evidence>
<sequence length="119" mass="13515">MINTLSDETRDALSTSQGEIGELIAHVNLLIIAAGNASANSGDRRKRAQVLEPKRYEGFKDAKELKEDKLVMVSMYLAENVKLWWCSKFINEVVTNKISAGVREELLYFNARYQGYDQK</sequence>
<organism evidence="1 2">
    <name type="scientific">Theobroma cacao</name>
    <name type="common">Cacao</name>
    <name type="synonym">Cocoa</name>
    <dbReference type="NCBI Taxonomy" id="3641"/>
    <lineage>
        <taxon>Eukaryota</taxon>
        <taxon>Viridiplantae</taxon>
        <taxon>Streptophyta</taxon>
        <taxon>Embryophyta</taxon>
        <taxon>Tracheophyta</taxon>
        <taxon>Spermatophyta</taxon>
        <taxon>Magnoliopsida</taxon>
        <taxon>eudicotyledons</taxon>
        <taxon>Gunneridae</taxon>
        <taxon>Pentapetalae</taxon>
        <taxon>rosids</taxon>
        <taxon>malvids</taxon>
        <taxon>Malvales</taxon>
        <taxon>Malvaceae</taxon>
        <taxon>Byttnerioideae</taxon>
        <taxon>Theobroma</taxon>
    </lineage>
</organism>
<dbReference type="InParanoid" id="A0A061GD34"/>
<accession>A0A061GD34</accession>